<reference evidence="2 3" key="2">
    <citation type="submission" date="2020-08" db="EMBL/GenBank/DDBJ databases">
        <authorList>
            <person name="Ueki A."/>
            <person name="Tonouchi A."/>
        </authorList>
    </citation>
    <scope>NUCLEOTIDE SEQUENCE [LARGE SCALE GENOMIC DNA]</scope>
    <source>
        <strain evidence="2 3">CTTW</strain>
    </source>
</reference>
<keyword evidence="1" id="KW-1133">Transmembrane helix</keyword>
<keyword evidence="1" id="KW-0472">Membrane</keyword>
<keyword evidence="1" id="KW-0812">Transmembrane</keyword>
<gene>
    <name evidence="2" type="ORF">bsdcttw_30770</name>
</gene>
<feature type="transmembrane region" description="Helical" evidence="1">
    <location>
        <begin position="12"/>
        <end position="37"/>
    </location>
</feature>
<dbReference type="AlphaFoldDB" id="A0A7I8DUM4"/>
<organism evidence="2 3">
    <name type="scientific">Anaerocolumna chitinilytica</name>
    <dbReference type="NCBI Taxonomy" id="1727145"/>
    <lineage>
        <taxon>Bacteria</taxon>
        <taxon>Bacillati</taxon>
        <taxon>Bacillota</taxon>
        <taxon>Clostridia</taxon>
        <taxon>Lachnospirales</taxon>
        <taxon>Lachnospiraceae</taxon>
        <taxon>Anaerocolumna</taxon>
    </lineage>
</organism>
<evidence type="ECO:0000256" key="1">
    <source>
        <dbReference type="SAM" id="Phobius"/>
    </source>
</evidence>
<dbReference type="Proteomes" id="UP000515703">
    <property type="component" value="Chromosome"/>
</dbReference>
<dbReference type="KEGG" id="acht:bsdcttw_30770"/>
<name>A0A7I8DUM4_9FIRM</name>
<dbReference type="EMBL" id="AP023368">
    <property type="protein sequence ID" value="BCK00037.1"/>
    <property type="molecule type" value="Genomic_DNA"/>
</dbReference>
<evidence type="ECO:0000313" key="3">
    <source>
        <dbReference type="Proteomes" id="UP000515703"/>
    </source>
</evidence>
<sequence length="41" mass="4546">MVVTLILSVMETVIAVAIAVLLIYLIVLSICALKIYIRKNK</sequence>
<keyword evidence="3" id="KW-1185">Reference proteome</keyword>
<proteinExistence type="predicted"/>
<protein>
    <submittedName>
        <fullName evidence="2">Uncharacterized protein</fullName>
    </submittedName>
</protein>
<evidence type="ECO:0000313" key="2">
    <source>
        <dbReference type="EMBL" id="BCK00037.1"/>
    </source>
</evidence>
<accession>A0A7I8DUM4</accession>
<reference evidence="2 3" key="1">
    <citation type="submission" date="2020-08" db="EMBL/GenBank/DDBJ databases">
        <title>Draft genome sequencing of an Anaerocolumna strain isolated from anoxic soil subjected to BSD treatment.</title>
        <authorList>
            <person name="Uek A."/>
            <person name="Tonouchi A."/>
        </authorList>
    </citation>
    <scope>NUCLEOTIDE SEQUENCE [LARGE SCALE GENOMIC DNA]</scope>
    <source>
        <strain evidence="2 3">CTTW</strain>
    </source>
</reference>